<dbReference type="GO" id="GO:0005507">
    <property type="term" value="F:copper ion binding"/>
    <property type="evidence" value="ECO:0007669"/>
    <property type="project" value="InterPro"/>
</dbReference>
<dbReference type="InterPro" id="IPR024548">
    <property type="entry name" value="Cu2_monoox_C"/>
</dbReference>
<dbReference type="Pfam" id="PF01082">
    <property type="entry name" value="Cu2_monooxygen"/>
    <property type="match status" value="1"/>
</dbReference>
<evidence type="ECO:0000313" key="11">
    <source>
        <dbReference type="EMBL" id="KAK9857219.1"/>
    </source>
</evidence>
<dbReference type="Pfam" id="PF20102">
    <property type="entry name" value="DUF6492"/>
    <property type="match status" value="1"/>
</dbReference>
<evidence type="ECO:0000256" key="7">
    <source>
        <dbReference type="ARBA" id="ARBA00023180"/>
    </source>
</evidence>
<dbReference type="PANTHER" id="PTHR10680">
    <property type="entry name" value="PEPTIDYL-GLYCINE ALPHA-AMIDATING MONOOXYGENASE"/>
    <property type="match status" value="1"/>
</dbReference>
<dbReference type="PROSITE" id="PS00084">
    <property type="entry name" value="CU2_MONOOXYGENASE_1"/>
    <property type="match status" value="1"/>
</dbReference>
<keyword evidence="7" id="KW-0325">Glycoprotein</keyword>
<reference evidence="11 12" key="1">
    <citation type="journal article" date="2024" name="Nat. Commun.">
        <title>Phylogenomics reveals the evolutionary origins of lichenization in chlorophyte algae.</title>
        <authorList>
            <person name="Puginier C."/>
            <person name="Libourel C."/>
            <person name="Otte J."/>
            <person name="Skaloud P."/>
            <person name="Haon M."/>
            <person name="Grisel S."/>
            <person name="Petersen M."/>
            <person name="Berrin J.G."/>
            <person name="Delaux P.M."/>
            <person name="Dal Grande F."/>
            <person name="Keller J."/>
        </authorList>
    </citation>
    <scope>NUCLEOTIDE SEQUENCE [LARGE SCALE GENOMIC DNA]</scope>
    <source>
        <strain evidence="11 12">SAG 2523</strain>
    </source>
</reference>
<feature type="domain" description="Copper type II ascorbate-dependent monooxygenase N-terminal" evidence="9">
    <location>
        <begin position="409"/>
        <end position="518"/>
    </location>
</feature>
<evidence type="ECO:0000256" key="3">
    <source>
        <dbReference type="ARBA" id="ARBA00023002"/>
    </source>
</evidence>
<evidence type="ECO:0008006" key="13">
    <source>
        <dbReference type="Google" id="ProtNLM"/>
    </source>
</evidence>
<keyword evidence="2 8" id="KW-0732">Signal</keyword>
<feature type="signal peptide" evidence="8">
    <location>
        <begin position="1"/>
        <end position="22"/>
    </location>
</feature>
<dbReference type="Gene3D" id="2.60.120.230">
    <property type="match status" value="1"/>
</dbReference>
<keyword evidence="4" id="KW-0186">Copper</keyword>
<feature type="chain" id="PRO_5043362840" description="Peptidylglycine monooxygenase" evidence="8">
    <location>
        <begin position="23"/>
        <end position="851"/>
    </location>
</feature>
<dbReference type="Gene3D" id="2.120.10.30">
    <property type="entry name" value="TolB, C-terminal domain"/>
    <property type="match status" value="1"/>
</dbReference>
<evidence type="ECO:0000259" key="9">
    <source>
        <dbReference type="Pfam" id="PF01082"/>
    </source>
</evidence>
<comment type="caution">
    <text evidence="11">The sequence shown here is derived from an EMBL/GenBank/DDBJ whole genome shotgun (WGS) entry which is preliminary data.</text>
</comment>
<accession>A0AAW1ST87</accession>
<organism evidence="11 12">
    <name type="scientific">Apatococcus fuscideae</name>
    <dbReference type="NCBI Taxonomy" id="2026836"/>
    <lineage>
        <taxon>Eukaryota</taxon>
        <taxon>Viridiplantae</taxon>
        <taxon>Chlorophyta</taxon>
        <taxon>core chlorophytes</taxon>
        <taxon>Trebouxiophyceae</taxon>
        <taxon>Chlorellales</taxon>
        <taxon>Chlorellaceae</taxon>
        <taxon>Apatococcus</taxon>
    </lineage>
</organism>
<evidence type="ECO:0000256" key="1">
    <source>
        <dbReference type="ARBA" id="ARBA00022723"/>
    </source>
</evidence>
<proteinExistence type="predicted"/>
<keyword evidence="12" id="KW-1185">Reference proteome</keyword>
<dbReference type="InterPro" id="IPR014784">
    <property type="entry name" value="Cu2_ascorb_mOase-like_C"/>
</dbReference>
<dbReference type="SUPFAM" id="SSF49742">
    <property type="entry name" value="PHM/PNGase F"/>
    <property type="match status" value="2"/>
</dbReference>
<evidence type="ECO:0000256" key="8">
    <source>
        <dbReference type="SAM" id="SignalP"/>
    </source>
</evidence>
<keyword evidence="1" id="KW-0479">Metal-binding</keyword>
<dbReference type="InterPro" id="IPR000323">
    <property type="entry name" value="Cu2_ascorb_mOase_N"/>
</dbReference>
<protein>
    <recommendedName>
        <fullName evidence="13">Peptidylglycine monooxygenase</fullName>
    </recommendedName>
</protein>
<evidence type="ECO:0000256" key="6">
    <source>
        <dbReference type="ARBA" id="ARBA00023157"/>
    </source>
</evidence>
<evidence type="ECO:0000313" key="12">
    <source>
        <dbReference type="Proteomes" id="UP001485043"/>
    </source>
</evidence>
<dbReference type="Proteomes" id="UP001485043">
    <property type="component" value="Unassembled WGS sequence"/>
</dbReference>
<dbReference type="InterPro" id="IPR008977">
    <property type="entry name" value="PHM/PNGase_F_dom_sf"/>
</dbReference>
<keyword evidence="6" id="KW-1015">Disulfide bond</keyword>
<dbReference type="InterPro" id="IPR020611">
    <property type="entry name" value="Cu2_ascorb_mOase_CS-1"/>
</dbReference>
<feature type="domain" description="Copper type II ascorbate-dependent monooxygenase C-terminal" evidence="10">
    <location>
        <begin position="549"/>
        <end position="664"/>
    </location>
</feature>
<dbReference type="PANTHER" id="PTHR10680:SF14">
    <property type="entry name" value="PEPTIDYL-GLYCINE ALPHA-AMIDATING MONOOXYGENASE"/>
    <property type="match status" value="1"/>
</dbReference>
<name>A0AAW1ST87_9CHLO</name>
<dbReference type="Gene3D" id="2.60.120.310">
    <property type="entry name" value="Copper type II, ascorbate-dependent monooxygenase, N-terminal domain"/>
    <property type="match status" value="1"/>
</dbReference>
<gene>
    <name evidence="11" type="ORF">WJX84_011984</name>
</gene>
<dbReference type="AlphaFoldDB" id="A0AAW1ST87"/>
<dbReference type="InterPro" id="IPR036939">
    <property type="entry name" value="Cu2_ascorb_mOase_N_sf"/>
</dbReference>
<keyword evidence="3" id="KW-0560">Oxidoreductase</keyword>
<evidence type="ECO:0000259" key="10">
    <source>
        <dbReference type="Pfam" id="PF03712"/>
    </source>
</evidence>
<evidence type="ECO:0000256" key="4">
    <source>
        <dbReference type="ARBA" id="ARBA00023008"/>
    </source>
</evidence>
<dbReference type="GO" id="GO:0016715">
    <property type="term" value="F:oxidoreductase activity, acting on paired donors, with incorporation or reduction of molecular oxygen, reduced ascorbate as one donor, and incorporation of one atom of oxygen"/>
    <property type="evidence" value="ECO:0007669"/>
    <property type="project" value="InterPro"/>
</dbReference>
<dbReference type="InterPro" id="IPR011042">
    <property type="entry name" value="6-blade_b-propeller_TolB-like"/>
</dbReference>
<sequence>MHGRRYFLLAVLLLLVAPVIHAASSTVGRYPDLLPPSTQPSKAVFKHKRWNVDPQGGLLSIVVPVYPMPSELGALRNQLRTFGRYFDTSSVAEYIIASPTADVVNTIAYVQTVISETANLSTVQFRVVSDGDCVPEMEAGLPAATENSYPGWAKQGLVKLACAKLVQTPFYLLLDTDTFFVHHAKADDLFKQYLCTEFSPVCDKARKIGYQAKNDVYPLYHRTEDQLKWLLETSKTLQLVVPLDWRAALGVTPQIISTDIAQQLGSWIEHRFRVKSWTEYLLEFLPPAYNKGGDNGWDTPWTDYMLYWVYATHANVFEDYHTDANMLQTTAIWSEEQFNNWSPCRDTFEYDMGYFSSIQGSIGLSADKVWDKMTECFEWQVERVRPGPPWVSASSLDLGSDDSIQLDASMPAFDVDQDDTYLCTSVALPANEPLQLVGFEPLSSKEVVHHMLLFGCDAPASQDPVWQCSMQPACAGGDHVMYGWGKGADAMHLPSGTSFSVGPGTGVSHVVLQIHYMSKRPAADTSGVRLSLTRQPQPLAAGMVHFASWFSIPPRKPSHLIQNRCCYNGLEPAEGFAFRVHTHGLGRSVFLDSVAPNGSLAAREMTNDPQLPQGFYPVSPSPFRLLPGREIQATCNFDSSERSSSTSAGATHHDEMCNLYLMTSSPLPFFQKCNNNMGSTDAHGAGGVPAQGQLHQDQSRLWQPPLPLSQSANAPTQLHFLGHQVSGVVKGLKDSLWVFHRAERLWDGQAYKPDWEHINYEDPIAALTLLQLNRDSGAVKAALGANTFYMPHMVTVDSASGDLWLTDTGLHQAIKMSPDGRILMELGRRLEPGHDNDHFCKPTHAKTLNFG</sequence>
<dbReference type="Pfam" id="PF03712">
    <property type="entry name" value="Cu2_monoox_C"/>
    <property type="match status" value="1"/>
</dbReference>
<evidence type="ECO:0000256" key="2">
    <source>
        <dbReference type="ARBA" id="ARBA00022729"/>
    </source>
</evidence>
<keyword evidence="5" id="KW-0503">Monooxygenase</keyword>
<dbReference type="EMBL" id="JALJOV010000978">
    <property type="protein sequence ID" value="KAK9857219.1"/>
    <property type="molecule type" value="Genomic_DNA"/>
</dbReference>
<evidence type="ECO:0000256" key="5">
    <source>
        <dbReference type="ARBA" id="ARBA00023033"/>
    </source>
</evidence>
<dbReference type="InterPro" id="IPR045499">
    <property type="entry name" value="DUF6492"/>
</dbReference>